<dbReference type="EMBL" id="ML975154">
    <property type="protein sequence ID" value="KAF1814031.1"/>
    <property type="molecule type" value="Genomic_DNA"/>
</dbReference>
<evidence type="ECO:0000256" key="7">
    <source>
        <dbReference type="SAM" id="MobiDB-lite"/>
    </source>
</evidence>
<dbReference type="InterPro" id="IPR012334">
    <property type="entry name" value="Pectin_lyas_fold"/>
</dbReference>
<evidence type="ECO:0000256" key="8">
    <source>
        <dbReference type="SAM" id="SignalP"/>
    </source>
</evidence>
<evidence type="ECO:0000313" key="12">
    <source>
        <dbReference type="RefSeq" id="XP_033535662.1"/>
    </source>
</evidence>
<comment type="pathway">
    <text evidence="1">Glycan metabolism; pectin degradation; 2-dehydro-3-deoxy-D-gluconate from pectin: step 1/5.</text>
</comment>
<organism evidence="10">
    <name type="scientific">Eremomyces bilateralis CBS 781.70</name>
    <dbReference type="NCBI Taxonomy" id="1392243"/>
    <lineage>
        <taxon>Eukaryota</taxon>
        <taxon>Fungi</taxon>
        <taxon>Dikarya</taxon>
        <taxon>Ascomycota</taxon>
        <taxon>Pezizomycotina</taxon>
        <taxon>Dothideomycetes</taxon>
        <taxon>Dothideomycetes incertae sedis</taxon>
        <taxon>Eremomycetales</taxon>
        <taxon>Eremomycetaceae</taxon>
        <taxon>Eremomyces</taxon>
    </lineage>
</organism>
<dbReference type="GO" id="GO:0042545">
    <property type="term" value="P:cell wall modification"/>
    <property type="evidence" value="ECO:0007669"/>
    <property type="project" value="InterPro"/>
</dbReference>
<keyword evidence="4" id="KW-0378">Hydrolase</keyword>
<dbReference type="PANTHER" id="PTHR31321:SF57">
    <property type="entry name" value="PECTINESTERASE 53-RELATED"/>
    <property type="match status" value="1"/>
</dbReference>
<reference evidence="12" key="3">
    <citation type="submission" date="2025-04" db="UniProtKB">
        <authorList>
            <consortium name="RefSeq"/>
        </authorList>
    </citation>
    <scope>IDENTIFICATION</scope>
    <source>
        <strain evidence="12">CBS 781.70</strain>
    </source>
</reference>
<evidence type="ECO:0000256" key="6">
    <source>
        <dbReference type="ARBA" id="ARBA00042203"/>
    </source>
</evidence>
<reference evidence="12" key="2">
    <citation type="submission" date="2020-04" db="EMBL/GenBank/DDBJ databases">
        <authorList>
            <consortium name="NCBI Genome Project"/>
        </authorList>
    </citation>
    <scope>NUCLEOTIDE SEQUENCE</scope>
    <source>
        <strain evidence="12">CBS 781.70</strain>
    </source>
</reference>
<dbReference type="Gene3D" id="2.160.20.10">
    <property type="entry name" value="Single-stranded right-handed beta-helix, Pectin lyase-like"/>
    <property type="match status" value="1"/>
</dbReference>
<keyword evidence="11" id="KW-1185">Reference proteome</keyword>
<evidence type="ECO:0000256" key="1">
    <source>
        <dbReference type="ARBA" id="ARBA00005184"/>
    </source>
</evidence>
<comment type="similarity">
    <text evidence="2">Belongs to the pectinesterase family.</text>
</comment>
<dbReference type="InterPro" id="IPR011050">
    <property type="entry name" value="Pectin_lyase_fold/virulence"/>
</dbReference>
<dbReference type="Proteomes" id="UP000504638">
    <property type="component" value="Unplaced"/>
</dbReference>
<feature type="signal peptide" evidence="8">
    <location>
        <begin position="1"/>
        <end position="18"/>
    </location>
</feature>
<sequence>MKIGTITAICLALGHATAQDAYGHPPPTKPQNKVKTFPPQGDFTVNPDTHLVLEFDSPPEIGNSGLIRIYDVFANKVVDTLNMSIPASPNPSGRAPTADGSTTSPPPADPNDKNPYQVNIIGGLDFYFFPIIVRGNVATIYPHNNVLKYGRVYKVTVDPEVLKASKGTFDGFSDRSPWIFSTKLFPPSLESKRLTVSNDGRGDFNTVQGAVDFVPENYAQRVNIYVKDGNYEELIFIQNKRNLVIRGQSREKTIVGYPNNSAFNPSRGGPSRRPAFTLYNTTDIQLSSLTINNYFIGQAEALLVRGERIIIDHVSLNGSGDAFTTYGTIYFVDSSIIGHGDTVLGYAAVYYLRSRIDSIGPFTWTRTPEGSHGNVFVNSTLAAIDEPLPWTVTPENPAGQKVKSVYGRLPNNGKGNTTANFPFAEMVLINTKTSGVSAEGWDPIQGPPFDTSNVKFWEYATTDLEGVLVDTSKRHNVSRQLKLPKDAQIIQDYSNPAFVLNGWTPVVVTE</sequence>
<evidence type="ECO:0000259" key="9">
    <source>
        <dbReference type="Pfam" id="PF01095"/>
    </source>
</evidence>
<gene>
    <name evidence="10 12" type="ORF">P152DRAFT_301971</name>
</gene>
<dbReference type="GO" id="GO:0045490">
    <property type="term" value="P:pectin catabolic process"/>
    <property type="evidence" value="ECO:0007669"/>
    <property type="project" value="UniProtKB-UniPathway"/>
</dbReference>
<dbReference type="UniPathway" id="UPA00545">
    <property type="reaction ID" value="UER00823"/>
</dbReference>
<evidence type="ECO:0000256" key="3">
    <source>
        <dbReference type="ARBA" id="ARBA00013229"/>
    </source>
</evidence>
<evidence type="ECO:0000313" key="10">
    <source>
        <dbReference type="EMBL" id="KAF1814031.1"/>
    </source>
</evidence>
<proteinExistence type="inferred from homology"/>
<feature type="chain" id="PRO_5044631921" description="pectinesterase" evidence="8">
    <location>
        <begin position="19"/>
        <end position="510"/>
    </location>
</feature>
<evidence type="ECO:0000256" key="5">
    <source>
        <dbReference type="ARBA" id="ARBA00023085"/>
    </source>
</evidence>
<dbReference type="GO" id="GO:0016829">
    <property type="term" value="F:lyase activity"/>
    <property type="evidence" value="ECO:0007669"/>
    <property type="project" value="UniProtKB-KW"/>
</dbReference>
<dbReference type="GO" id="GO:0030599">
    <property type="term" value="F:pectinesterase activity"/>
    <property type="evidence" value="ECO:0007669"/>
    <property type="project" value="UniProtKB-EC"/>
</dbReference>
<dbReference type="EC" id="3.1.1.11" evidence="3"/>
<feature type="region of interest" description="Disordered" evidence="7">
    <location>
        <begin position="85"/>
        <end position="115"/>
    </location>
</feature>
<dbReference type="OrthoDB" id="2019149at2759"/>
<evidence type="ECO:0000256" key="2">
    <source>
        <dbReference type="ARBA" id="ARBA00008891"/>
    </source>
</evidence>
<dbReference type="InterPro" id="IPR000070">
    <property type="entry name" value="Pectinesterase_cat"/>
</dbReference>
<dbReference type="Pfam" id="PF01095">
    <property type="entry name" value="Pectinesterase"/>
    <property type="match status" value="1"/>
</dbReference>
<protein>
    <recommendedName>
        <fullName evidence="3">pectinesterase</fullName>
        <ecNumber evidence="3">3.1.1.11</ecNumber>
    </recommendedName>
    <alternativeName>
        <fullName evidence="6">Pectin methylesterase A</fullName>
    </alternativeName>
</protein>
<evidence type="ECO:0000313" key="11">
    <source>
        <dbReference type="Proteomes" id="UP000504638"/>
    </source>
</evidence>
<reference evidence="10 12" key="1">
    <citation type="submission" date="2020-01" db="EMBL/GenBank/DDBJ databases">
        <authorList>
            <consortium name="DOE Joint Genome Institute"/>
            <person name="Haridas S."/>
            <person name="Albert R."/>
            <person name="Binder M."/>
            <person name="Bloem J."/>
            <person name="Labutti K."/>
            <person name="Salamov A."/>
            <person name="Andreopoulos B."/>
            <person name="Baker S.E."/>
            <person name="Barry K."/>
            <person name="Bills G."/>
            <person name="Bluhm B.H."/>
            <person name="Cannon C."/>
            <person name="Castanera R."/>
            <person name="Culley D.E."/>
            <person name="Daum C."/>
            <person name="Ezra D."/>
            <person name="Gonzalez J.B."/>
            <person name="Henrissat B."/>
            <person name="Kuo A."/>
            <person name="Liang C."/>
            <person name="Lipzen A."/>
            <person name="Lutzoni F."/>
            <person name="Magnuson J."/>
            <person name="Mondo S."/>
            <person name="Nolan M."/>
            <person name="Ohm R."/>
            <person name="Pangilinan J."/>
            <person name="Park H.-J."/>
            <person name="Ramirez L."/>
            <person name="Alfaro M."/>
            <person name="Sun H."/>
            <person name="Tritt A."/>
            <person name="Yoshinaga Y."/>
            <person name="Zwiers L.-H."/>
            <person name="Turgeon B.G."/>
            <person name="Goodwin S.B."/>
            <person name="Spatafora J.W."/>
            <person name="Crous P.W."/>
            <person name="Grigoriev I.V."/>
        </authorList>
    </citation>
    <scope>NUCLEOTIDE SEQUENCE</scope>
    <source>
        <strain evidence="10 12">CBS 781.70</strain>
    </source>
</reference>
<dbReference type="PANTHER" id="PTHR31321">
    <property type="entry name" value="ACYL-COA THIOESTER HYDROLASE YBHC-RELATED"/>
    <property type="match status" value="1"/>
</dbReference>
<dbReference type="AlphaFoldDB" id="A0A6G1G7Y4"/>
<dbReference type="GeneID" id="54415660"/>
<dbReference type="SUPFAM" id="SSF51126">
    <property type="entry name" value="Pectin lyase-like"/>
    <property type="match status" value="1"/>
</dbReference>
<dbReference type="RefSeq" id="XP_033535662.1">
    <property type="nucleotide sequence ID" value="XM_033675090.1"/>
</dbReference>
<feature type="domain" description="Pectinesterase catalytic" evidence="9">
    <location>
        <begin position="194"/>
        <end position="360"/>
    </location>
</feature>
<keyword evidence="10" id="KW-0456">Lyase</keyword>
<name>A0A6G1G7Y4_9PEZI</name>
<accession>A0A6G1G7Y4</accession>
<keyword evidence="5" id="KW-0063">Aspartyl esterase</keyword>
<evidence type="ECO:0000256" key="4">
    <source>
        <dbReference type="ARBA" id="ARBA00022801"/>
    </source>
</evidence>
<keyword evidence="8" id="KW-0732">Signal</keyword>